<dbReference type="SUPFAM" id="SSF53474">
    <property type="entry name" value="alpha/beta-Hydrolases"/>
    <property type="match status" value="1"/>
</dbReference>
<protein>
    <submittedName>
        <fullName evidence="1">Alpha/beta hydrolase</fullName>
    </submittedName>
</protein>
<dbReference type="InterPro" id="IPR029058">
    <property type="entry name" value="AB_hydrolase_fold"/>
</dbReference>
<dbReference type="Proteomes" id="UP001431010">
    <property type="component" value="Chromosome"/>
</dbReference>
<dbReference type="GO" id="GO:0016787">
    <property type="term" value="F:hydrolase activity"/>
    <property type="evidence" value="ECO:0007669"/>
    <property type="project" value="UniProtKB-KW"/>
</dbReference>
<evidence type="ECO:0000313" key="1">
    <source>
        <dbReference type="EMBL" id="UFZ07066.1"/>
    </source>
</evidence>
<reference evidence="1" key="1">
    <citation type="journal article" date="2024" name="Antonie Van Leeuwenhoek">
        <title>Bradyrhizobium ontarionense sp. nov., a novel bacterial symbiont isolated from Aeschynomene indica (Indian jointvetch), harbours photosynthesis, nitrogen fixation and nitrous oxide (N2O) reductase genes.</title>
        <authorList>
            <person name="Bromfield E.S.P."/>
            <person name="Cloutier S."/>
        </authorList>
    </citation>
    <scope>NUCLEOTIDE SEQUENCE</scope>
    <source>
        <strain evidence="1">A19</strain>
    </source>
</reference>
<dbReference type="RefSeq" id="WP_231326519.1">
    <property type="nucleotide sequence ID" value="NZ_CP088156.1"/>
</dbReference>
<organism evidence="1 2">
    <name type="scientific">Bradyrhizobium ontarionense</name>
    <dbReference type="NCBI Taxonomy" id="2898149"/>
    <lineage>
        <taxon>Bacteria</taxon>
        <taxon>Pseudomonadati</taxon>
        <taxon>Pseudomonadota</taxon>
        <taxon>Alphaproteobacteria</taxon>
        <taxon>Hyphomicrobiales</taxon>
        <taxon>Nitrobacteraceae</taxon>
        <taxon>Bradyrhizobium</taxon>
    </lineage>
</organism>
<evidence type="ECO:0000313" key="2">
    <source>
        <dbReference type="Proteomes" id="UP001431010"/>
    </source>
</evidence>
<keyword evidence="1" id="KW-0378">Hydrolase</keyword>
<accession>A0ABY3RHW4</accession>
<proteinExistence type="predicted"/>
<sequence>MNHIAATDDLILVGHSSASPLVAELATKLPARAIIIVDGDIPPPHGRASPVRPVLHDFIRNLAGAEGMLPVWSRWFARDPQRAALIGLDILARDPLALAQFEDGLPTMRVDWFDDTIDLLRWDHIPAGFVQASPIYDHATTEALRRGWPVERLNGTHLHPTLCPDEMAGAILSLAHRLRQRS</sequence>
<name>A0ABY3RHW4_9BRAD</name>
<gene>
    <name evidence="1" type="ORF">LQG66_12505</name>
</gene>
<keyword evidence="2" id="KW-1185">Reference proteome</keyword>
<dbReference type="Gene3D" id="3.40.50.1820">
    <property type="entry name" value="alpha/beta hydrolase"/>
    <property type="match status" value="1"/>
</dbReference>
<dbReference type="EMBL" id="CP088156">
    <property type="protein sequence ID" value="UFZ07066.1"/>
    <property type="molecule type" value="Genomic_DNA"/>
</dbReference>